<dbReference type="SUPFAM" id="SSF55781">
    <property type="entry name" value="GAF domain-like"/>
    <property type="match status" value="1"/>
</dbReference>
<keyword evidence="4" id="KW-1185">Reference proteome</keyword>
<reference evidence="3 4" key="1">
    <citation type="submission" date="2021-01" db="EMBL/GenBank/DDBJ databases">
        <title>Whole genome shotgun sequence of Catellatospora citrea NBRC 14495.</title>
        <authorList>
            <person name="Komaki H."/>
            <person name="Tamura T."/>
        </authorList>
    </citation>
    <scope>NUCLEOTIDE SEQUENCE [LARGE SCALE GENOMIC DNA]</scope>
    <source>
        <strain evidence="3 4">NBRC 14495</strain>
    </source>
</reference>
<evidence type="ECO:0000256" key="1">
    <source>
        <dbReference type="ARBA" id="ARBA00006754"/>
    </source>
</evidence>
<evidence type="ECO:0000313" key="3">
    <source>
        <dbReference type="EMBL" id="GIF99793.1"/>
    </source>
</evidence>
<dbReference type="Pfam" id="PF01590">
    <property type="entry name" value="GAF"/>
    <property type="match status" value="1"/>
</dbReference>
<dbReference type="InterPro" id="IPR042070">
    <property type="entry name" value="PucR_C-HTH_sf"/>
</dbReference>
<dbReference type="AlphaFoldDB" id="A0A8J3P0T1"/>
<dbReference type="Pfam" id="PF17853">
    <property type="entry name" value="GGDEF_2"/>
    <property type="match status" value="1"/>
</dbReference>
<organism evidence="3 4">
    <name type="scientific">Catellatospora citrea</name>
    <dbReference type="NCBI Taxonomy" id="53366"/>
    <lineage>
        <taxon>Bacteria</taxon>
        <taxon>Bacillati</taxon>
        <taxon>Actinomycetota</taxon>
        <taxon>Actinomycetes</taxon>
        <taxon>Micromonosporales</taxon>
        <taxon>Micromonosporaceae</taxon>
        <taxon>Catellatospora</taxon>
    </lineage>
</organism>
<gene>
    <name evidence="3" type="ORF">Cci01nite_48870</name>
</gene>
<evidence type="ECO:0000313" key="4">
    <source>
        <dbReference type="Proteomes" id="UP000659904"/>
    </source>
</evidence>
<dbReference type="Gene3D" id="3.30.450.40">
    <property type="match status" value="1"/>
</dbReference>
<protein>
    <submittedName>
        <fullName evidence="3">Cyclic diguanylate phosphodiesterase</fullName>
    </submittedName>
</protein>
<dbReference type="SMART" id="SM00065">
    <property type="entry name" value="GAF"/>
    <property type="match status" value="1"/>
</dbReference>
<dbReference type="Proteomes" id="UP000659904">
    <property type="component" value="Unassembled WGS sequence"/>
</dbReference>
<dbReference type="EMBL" id="BONH01000023">
    <property type="protein sequence ID" value="GIF99793.1"/>
    <property type="molecule type" value="Genomic_DNA"/>
</dbReference>
<accession>A0A8J3P0T1</accession>
<dbReference type="InterPro" id="IPR051448">
    <property type="entry name" value="CdaR-like_regulators"/>
</dbReference>
<name>A0A8J3P0T1_9ACTN</name>
<dbReference type="Gene3D" id="1.10.10.2840">
    <property type="entry name" value="PucR C-terminal helix-turn-helix domain"/>
    <property type="match status" value="1"/>
</dbReference>
<dbReference type="PANTHER" id="PTHR33744">
    <property type="entry name" value="CARBOHYDRATE DIACID REGULATOR"/>
    <property type="match status" value="1"/>
</dbReference>
<proteinExistence type="inferred from homology"/>
<feature type="domain" description="GAF" evidence="2">
    <location>
        <begin position="80"/>
        <end position="231"/>
    </location>
</feature>
<dbReference type="InterPro" id="IPR029016">
    <property type="entry name" value="GAF-like_dom_sf"/>
</dbReference>
<dbReference type="InterPro" id="IPR025736">
    <property type="entry name" value="PucR_C-HTH_dom"/>
</dbReference>
<comment type="similarity">
    <text evidence="1">Belongs to the CdaR family.</text>
</comment>
<dbReference type="InterPro" id="IPR041522">
    <property type="entry name" value="CdaR_GGDEF"/>
</dbReference>
<dbReference type="InterPro" id="IPR003018">
    <property type="entry name" value="GAF"/>
</dbReference>
<evidence type="ECO:0000259" key="2">
    <source>
        <dbReference type="SMART" id="SM00065"/>
    </source>
</evidence>
<sequence length="678" mass="70992">MPSSTIRFLELLEREAAPVEFEGPLVQARSRGAGPDEIAELEEAKLAALRVRALLERRRRREAELSGLYDTAGDLAGLRDLDAVLHAIVHRARNLLGTDIAYLTMSDDAAGDVYMRVTDGSVSAKFQRLRLPLGAGLGGLVAQTGTPYATANYPEDRRFHHTGEIDAGVGEEGLVAILGVPLRLGSRVIGVLYAANRSERPFAREEVSLLVSLAAHAAVAIDTARLLGETQTALSELSAAHTKISAHSASVERAAAAHDRMTALVLRGGGVEEVAAAVTDVLGGRLMVLDADGRTLAAVGADGASGSPAHPGTYPAGAGTADGARTVEPTFVAFGPDGQVLLPDPAIVAEALSTSRADGRAVRRGGLWFAAVVAGAENLGALVWRPPHDTGHADQQILERAALVTALLLLFRRTVAEAEGRVRGELLDDLIARPVRDPESLRARARRLNVDLSRPHVLVCVDDAAATSGPARQRAVSWAHTFAGTHAGLAATRDGRVVLMVPGTDAGALARSVARELGRVLGRPVTAGAAGPAADPAGLAAAFKEADHCATALAALGRVGDGASTAELGFVGLLLGAVREGGDPDVTRFLRDTIGSVVDYDTRRGTTLVKTLECYFGTGGSLARAAEQLHVHVNTVTQRLDRVAQLLGADWQRPDRALEVQLALRLHRLGSSAEQLSD</sequence>
<dbReference type="PANTHER" id="PTHR33744:SF1">
    <property type="entry name" value="DNA-BINDING TRANSCRIPTIONAL ACTIVATOR ADER"/>
    <property type="match status" value="1"/>
</dbReference>
<dbReference type="Pfam" id="PF13556">
    <property type="entry name" value="HTH_30"/>
    <property type="match status" value="1"/>
</dbReference>
<comment type="caution">
    <text evidence="3">The sequence shown here is derived from an EMBL/GenBank/DDBJ whole genome shotgun (WGS) entry which is preliminary data.</text>
</comment>